<keyword evidence="6" id="KW-0539">Nucleus</keyword>
<dbReference type="Gene3D" id="1.10.30.10">
    <property type="entry name" value="High mobility group box domain"/>
    <property type="match status" value="1"/>
</dbReference>
<feature type="domain" description="YABBY N-terminal" evidence="8">
    <location>
        <begin position="11"/>
        <end position="58"/>
    </location>
</feature>
<evidence type="ECO:0000259" key="8">
    <source>
        <dbReference type="Pfam" id="PF24868"/>
    </source>
</evidence>
<organism evidence="9 10">
    <name type="scientific">Rubroshorea leprosula</name>
    <dbReference type="NCBI Taxonomy" id="152421"/>
    <lineage>
        <taxon>Eukaryota</taxon>
        <taxon>Viridiplantae</taxon>
        <taxon>Streptophyta</taxon>
        <taxon>Embryophyta</taxon>
        <taxon>Tracheophyta</taxon>
        <taxon>Spermatophyta</taxon>
        <taxon>Magnoliopsida</taxon>
        <taxon>eudicotyledons</taxon>
        <taxon>Gunneridae</taxon>
        <taxon>Pentapetalae</taxon>
        <taxon>rosids</taxon>
        <taxon>malvids</taxon>
        <taxon>Malvales</taxon>
        <taxon>Dipterocarpaceae</taxon>
        <taxon>Rubroshorea</taxon>
    </lineage>
</organism>
<evidence type="ECO:0000256" key="2">
    <source>
        <dbReference type="ARBA" id="ARBA00010325"/>
    </source>
</evidence>
<evidence type="ECO:0000256" key="1">
    <source>
        <dbReference type="ARBA" id="ARBA00004123"/>
    </source>
</evidence>
<protein>
    <recommendedName>
        <fullName evidence="11">YABBY transcription factor</fullName>
    </recommendedName>
</protein>
<evidence type="ECO:0000256" key="4">
    <source>
        <dbReference type="ARBA" id="ARBA00022771"/>
    </source>
</evidence>
<comment type="similarity">
    <text evidence="2">Belongs to the YABBY family.</text>
</comment>
<dbReference type="Pfam" id="PF24868">
    <property type="entry name" value="YABBY_N"/>
    <property type="match status" value="1"/>
</dbReference>
<dbReference type="SUPFAM" id="SSF47095">
    <property type="entry name" value="HMG-box"/>
    <property type="match status" value="1"/>
</dbReference>
<dbReference type="InterPro" id="IPR056775">
    <property type="entry name" value="YABBY_C"/>
</dbReference>
<evidence type="ECO:0000256" key="6">
    <source>
        <dbReference type="ARBA" id="ARBA00023242"/>
    </source>
</evidence>
<evidence type="ECO:0000256" key="3">
    <source>
        <dbReference type="ARBA" id="ARBA00022723"/>
    </source>
</evidence>
<evidence type="ECO:0000313" key="10">
    <source>
        <dbReference type="Proteomes" id="UP001054252"/>
    </source>
</evidence>
<keyword evidence="3" id="KW-0479">Metal-binding</keyword>
<name>A0AAV5KY43_9ROSI</name>
<evidence type="ECO:0000313" key="9">
    <source>
        <dbReference type="EMBL" id="GKV29794.1"/>
    </source>
</evidence>
<comment type="caution">
    <text evidence="9">The sequence shown here is derived from an EMBL/GenBank/DDBJ whole genome shotgun (WGS) entry which is preliminary data.</text>
</comment>
<dbReference type="EMBL" id="BPVZ01000084">
    <property type="protein sequence ID" value="GKV29794.1"/>
    <property type="molecule type" value="Genomic_DNA"/>
</dbReference>
<dbReference type="GO" id="GO:0005634">
    <property type="term" value="C:nucleus"/>
    <property type="evidence" value="ECO:0007669"/>
    <property type="project" value="UniProtKB-SubCell"/>
</dbReference>
<evidence type="ECO:0000256" key="5">
    <source>
        <dbReference type="ARBA" id="ARBA00022833"/>
    </source>
</evidence>
<keyword evidence="4" id="KW-0863">Zinc-finger</keyword>
<dbReference type="InterPro" id="IPR056776">
    <property type="entry name" value="YABBY_N"/>
</dbReference>
<keyword evidence="5" id="KW-0862">Zinc</keyword>
<comment type="subcellular location">
    <subcellularLocation>
        <location evidence="1">Nucleus</location>
    </subcellularLocation>
</comment>
<reference evidence="9 10" key="1">
    <citation type="journal article" date="2021" name="Commun. Biol.">
        <title>The genome of Shorea leprosula (Dipterocarpaceae) highlights the ecological relevance of drought in aseasonal tropical rainforests.</title>
        <authorList>
            <person name="Ng K.K.S."/>
            <person name="Kobayashi M.J."/>
            <person name="Fawcett J.A."/>
            <person name="Hatakeyama M."/>
            <person name="Paape T."/>
            <person name="Ng C.H."/>
            <person name="Ang C.C."/>
            <person name="Tnah L.H."/>
            <person name="Lee C.T."/>
            <person name="Nishiyama T."/>
            <person name="Sese J."/>
            <person name="O'Brien M.J."/>
            <person name="Copetti D."/>
            <person name="Mohd Noor M.I."/>
            <person name="Ong R.C."/>
            <person name="Putra M."/>
            <person name="Sireger I.Z."/>
            <person name="Indrioko S."/>
            <person name="Kosugi Y."/>
            <person name="Izuno A."/>
            <person name="Isagi Y."/>
            <person name="Lee S.L."/>
            <person name="Shimizu K.K."/>
        </authorList>
    </citation>
    <scope>NUCLEOTIDE SEQUENCE [LARGE SCALE GENOMIC DNA]</scope>
    <source>
        <strain evidence="9">214</strain>
    </source>
</reference>
<evidence type="ECO:0000259" key="7">
    <source>
        <dbReference type="Pfam" id="PF04690"/>
    </source>
</evidence>
<dbReference type="Pfam" id="PF04690">
    <property type="entry name" value="YABBY"/>
    <property type="match status" value="1"/>
</dbReference>
<feature type="domain" description="YABBY protein C-terminal" evidence="7">
    <location>
        <begin position="99"/>
        <end position="158"/>
    </location>
</feature>
<dbReference type="InterPro" id="IPR006780">
    <property type="entry name" value="YABBY"/>
</dbReference>
<proteinExistence type="inferred from homology"/>
<dbReference type="PANTHER" id="PTHR31675:SF6">
    <property type="entry name" value="AXIAL REGULATOR YABBY 5"/>
    <property type="match status" value="1"/>
</dbReference>
<accession>A0AAV5KY43</accession>
<keyword evidence="10" id="KW-1185">Reference proteome</keyword>
<dbReference type="AlphaFoldDB" id="A0AAV5KY43"/>
<dbReference type="GO" id="GO:0008270">
    <property type="term" value="F:zinc ion binding"/>
    <property type="evidence" value="ECO:0007669"/>
    <property type="project" value="UniProtKB-KW"/>
</dbReference>
<dbReference type="InterPro" id="IPR036910">
    <property type="entry name" value="HMG_box_dom_sf"/>
</dbReference>
<evidence type="ECO:0008006" key="11">
    <source>
        <dbReference type="Google" id="ProtNLM"/>
    </source>
</evidence>
<dbReference type="Proteomes" id="UP001054252">
    <property type="component" value="Unassembled WGS sequence"/>
</dbReference>
<dbReference type="GO" id="GO:0045165">
    <property type="term" value="P:cell fate commitment"/>
    <property type="evidence" value="ECO:0007669"/>
    <property type="project" value="TreeGrafter"/>
</dbReference>
<sequence>MSSSNISSGSELCYIPCNICNSVLAVGVPSSRLFDTVTVRCEQCCNLWAVNLATLRSRSAQDSEQVTNSCLLKYQNELGSSSKCNKNKYVRKATTLNTMQERIVNPPPNKRHRAPSLYNQFIKEEIQRIKTNNPDISHREAFSTAAKNWARFPHINFGLILEKADDQAKPDEGTSPD</sequence>
<dbReference type="PANTHER" id="PTHR31675">
    <property type="entry name" value="PROTEIN YABBY 6-RELATED"/>
    <property type="match status" value="1"/>
</dbReference>
<gene>
    <name evidence="9" type="ORF">SLEP1_g38690</name>
</gene>